<dbReference type="KEGG" id="vg:65246787"/>
<dbReference type="GO" id="GO:0042025">
    <property type="term" value="C:host cell nucleus"/>
    <property type="evidence" value="ECO:0007669"/>
    <property type="project" value="UniProtKB-SubCell"/>
</dbReference>
<evidence type="ECO:0000256" key="1">
    <source>
        <dbReference type="ARBA" id="ARBA00004136"/>
    </source>
</evidence>
<dbReference type="GO" id="GO:0044172">
    <property type="term" value="C:host cell endoplasmic reticulum-Golgi intermediate compartment"/>
    <property type="evidence" value="ECO:0007669"/>
    <property type="project" value="UniProtKB-SubCell"/>
</dbReference>
<dbReference type="RefSeq" id="YP_010086147.1">
    <property type="nucleotide sequence ID" value="NC_055362.1"/>
</dbReference>
<evidence type="ECO:0000256" key="16">
    <source>
        <dbReference type="ARBA" id="ARBA00046628"/>
    </source>
</evidence>
<dbReference type="GeneID" id="65246787"/>
<keyword evidence="15 17" id="KW-0687">Ribonucleoprotein</keyword>
<evidence type="ECO:0000256" key="2">
    <source>
        <dbReference type="ARBA" id="ARBA00004147"/>
    </source>
</evidence>
<dbReference type="GO" id="GO:0044177">
    <property type="term" value="C:host cell Golgi apparatus"/>
    <property type="evidence" value="ECO:0007669"/>
    <property type="project" value="UniProtKB-SubCell"/>
</dbReference>
<keyword evidence="12 17" id="KW-0694">RNA-binding</keyword>
<evidence type="ECO:0000256" key="7">
    <source>
        <dbReference type="ARBA" id="ARBA00014389"/>
    </source>
</evidence>
<keyword evidence="13 17" id="KW-0543">Viral nucleoprotein</keyword>
<keyword evidence="19" id="KW-1185">Reference proteome</keyword>
<evidence type="ECO:0000256" key="3">
    <source>
        <dbReference type="ARBA" id="ARBA00004192"/>
    </source>
</evidence>
<evidence type="ECO:0000256" key="6">
    <source>
        <dbReference type="ARBA" id="ARBA00005299"/>
    </source>
</evidence>
<comment type="subcellular location">
    <subcellularLocation>
        <location evidence="1">Host Golgi apparatus</location>
    </subcellularLocation>
    <subcellularLocation>
        <location evidence="3">Host cytoplasm</location>
    </subcellularLocation>
    <subcellularLocation>
        <location evidence="5">Host endoplasmic reticulum-Golgi intermediate compartment</location>
    </subcellularLocation>
    <subcellularLocation>
        <location evidence="2">Host nucleus</location>
    </subcellularLocation>
    <subcellularLocation>
        <location evidence="4 17">Virion</location>
    </subcellularLocation>
</comment>
<comment type="subunit">
    <text evidence="16">Homodimer. Homohexamer; ring-shaped, necessary to form the nucleocapsid. Homopentamers; opened pentamers in solution. Binds to viral genomic RNA. Interacts with glycoprotein Gn; this interaction allows packaging of nucleocapsids into virions.</text>
</comment>
<dbReference type="GO" id="GO:1990904">
    <property type="term" value="C:ribonucleoprotein complex"/>
    <property type="evidence" value="ECO:0007669"/>
    <property type="project" value="UniProtKB-KW"/>
</dbReference>
<evidence type="ECO:0000256" key="15">
    <source>
        <dbReference type="ARBA" id="ARBA00023274"/>
    </source>
</evidence>
<evidence type="ECO:0000256" key="8">
    <source>
        <dbReference type="ARBA" id="ARBA00022561"/>
    </source>
</evidence>
<dbReference type="EMBL" id="KC669551">
    <property type="protein sequence ID" value="AGZ62538.1"/>
    <property type="molecule type" value="Genomic_RNA"/>
</dbReference>
<keyword evidence="9" id="KW-1048">Host nucleus</keyword>
<evidence type="ECO:0000256" key="17">
    <source>
        <dbReference type="PIRNR" id="PIRNR003953"/>
    </source>
</evidence>
<protein>
    <recommendedName>
        <fullName evidence="7 17">Nucleoprotein</fullName>
    </recommendedName>
</protein>
<evidence type="ECO:0000313" key="18">
    <source>
        <dbReference type="EMBL" id="AGZ62538.1"/>
    </source>
</evidence>
<dbReference type="PIRSF" id="PIRSF003953">
    <property type="entry name" value="N_PhelboV"/>
    <property type="match status" value="1"/>
</dbReference>
<name>U5XIW0_9VIRU</name>
<evidence type="ECO:0000256" key="12">
    <source>
        <dbReference type="ARBA" id="ARBA00022884"/>
    </source>
</evidence>
<keyword evidence="11 17" id="KW-0946">Virion</keyword>
<dbReference type="InterPro" id="IPR009522">
    <property type="entry name" value="Capsid_Phlebovir/Tenuivir"/>
</dbReference>
<evidence type="ECO:0000256" key="11">
    <source>
        <dbReference type="ARBA" id="ARBA00022844"/>
    </source>
</evidence>
<organism evidence="18 19">
    <name type="scientific">Salanga virus</name>
    <dbReference type="NCBI Taxonomy" id="1416745"/>
    <lineage>
        <taxon>Viruses</taxon>
        <taxon>Riboviria</taxon>
        <taxon>Orthornavirae</taxon>
        <taxon>Negarnaviricota</taxon>
        <taxon>Polyploviricotina</taxon>
        <taxon>Bunyaviricetes</taxon>
        <taxon>Hareavirales</taxon>
        <taxon>Phenuiviridae</taxon>
        <taxon>Phlebovirus</taxon>
        <taxon>Phlebovirus salangaense</taxon>
    </lineage>
</organism>
<dbReference type="GO" id="GO:0019013">
    <property type="term" value="C:viral nucleocapsid"/>
    <property type="evidence" value="ECO:0007669"/>
    <property type="project" value="UniProtKB-UniRule"/>
</dbReference>
<evidence type="ECO:0000313" key="19">
    <source>
        <dbReference type="Proteomes" id="UP000172856"/>
    </source>
</evidence>
<sequence length="245" mass="27599">MDYAKIALDFAGEGISQVEIAKWVEDFAYQGFDAKRVVELVQTRGSGRNWKQDVAKMIVIALTRGNKIAKMKQKMSDKGKESLTELERVYMLKSGNPGRDDLTLSRIAVAFAPWTVGALNHLDGHLPVNGKDMDEHVQRYPRCMMHPAFGSLIDRNLPEVTVSQLINAHCIFLDKFARVINPNLRGKTKQEVAKSYEQPLKAAVSSTFFSLEQKRGVLKNLGLIDENLKVTEVVKRASDFWTQAF</sequence>
<dbReference type="InterPro" id="IPR015971">
    <property type="entry name" value="Nucleocapsid_Phlebovirus"/>
</dbReference>
<evidence type="ECO:0000256" key="14">
    <source>
        <dbReference type="ARBA" id="ARBA00023200"/>
    </source>
</evidence>
<reference evidence="18 19" key="1">
    <citation type="journal article" date="2013" name="PLoS ONE">
        <title>Identification of Novel Viruses Using VirusHunter -- an Automated Data Analysis Pipeline.</title>
        <authorList>
            <person name="Zhao G."/>
            <person name="Krishnamurthy S."/>
            <person name="Cai Z."/>
            <person name="Popov V.L."/>
            <person name="Travassos da Rosa A.P."/>
            <person name="Guzman H."/>
            <person name="Cao S."/>
            <person name="Virgin H.W."/>
            <person name="Tesh R.B."/>
            <person name="Wang D."/>
        </authorList>
    </citation>
    <scope>NUCLEOTIDE SEQUENCE [LARGE SCALE GENOMIC DNA]</scope>
    <source>
        <strain evidence="18">AnB 904a</strain>
    </source>
</reference>
<dbReference type="Proteomes" id="UP000172856">
    <property type="component" value="Genome"/>
</dbReference>
<keyword evidence="8 17" id="KW-0167">Capsid protein</keyword>
<keyword evidence="14" id="KW-1035">Host cytoplasm</keyword>
<dbReference type="GO" id="GO:0003723">
    <property type="term" value="F:RNA binding"/>
    <property type="evidence" value="ECO:0007669"/>
    <property type="project" value="UniProtKB-UniRule"/>
</dbReference>
<evidence type="ECO:0000256" key="9">
    <source>
        <dbReference type="ARBA" id="ARBA00022562"/>
    </source>
</evidence>
<dbReference type="Pfam" id="PF05733">
    <property type="entry name" value="Tenui_N"/>
    <property type="match status" value="1"/>
</dbReference>
<comment type="similarity">
    <text evidence="6 17">Belongs to the phlebovirus nucleocapsid protein family.</text>
</comment>
<evidence type="ECO:0000256" key="5">
    <source>
        <dbReference type="ARBA" id="ARBA00004452"/>
    </source>
</evidence>
<evidence type="ECO:0000256" key="4">
    <source>
        <dbReference type="ARBA" id="ARBA00004328"/>
    </source>
</evidence>
<evidence type="ECO:0000256" key="10">
    <source>
        <dbReference type="ARBA" id="ARBA00022812"/>
    </source>
</evidence>
<accession>U5XIW0</accession>
<keyword evidence="10" id="KW-1040">Host Golgi apparatus</keyword>
<proteinExistence type="inferred from homology"/>
<evidence type="ECO:0000256" key="13">
    <source>
        <dbReference type="ARBA" id="ARBA00023086"/>
    </source>
</evidence>